<comment type="caution">
    <text evidence="1">The sequence shown here is derived from an EMBL/GenBank/DDBJ whole genome shotgun (WGS) entry which is preliminary data.</text>
</comment>
<reference evidence="1 2" key="1">
    <citation type="submission" date="2024-02" db="EMBL/GenBank/DDBJ databases">
        <title>Herpetosiphon gulosus NBRC 112829.</title>
        <authorList>
            <person name="Ichikawa N."/>
            <person name="Katano-Makiyama Y."/>
            <person name="Hidaka K."/>
        </authorList>
    </citation>
    <scope>NUCLEOTIDE SEQUENCE [LARGE SCALE GENOMIC DNA]</scope>
    <source>
        <strain evidence="1 2">NBRC 112829</strain>
    </source>
</reference>
<name>A0ABP9X5X8_9CHLR</name>
<protein>
    <submittedName>
        <fullName evidence="1">Uncharacterized protein</fullName>
    </submittedName>
</protein>
<keyword evidence="2" id="KW-1185">Reference proteome</keyword>
<evidence type="ECO:0000313" key="2">
    <source>
        <dbReference type="Proteomes" id="UP001428290"/>
    </source>
</evidence>
<sequence>MKNIVSIIMIGMLLFNSGPSSVVVSRPDFVSVDLLAEPLCANIGETDLGL</sequence>
<evidence type="ECO:0000313" key="1">
    <source>
        <dbReference type="EMBL" id="GAA5530263.1"/>
    </source>
</evidence>
<proteinExistence type="predicted"/>
<dbReference type="EMBL" id="BAABRU010000017">
    <property type="protein sequence ID" value="GAA5530263.1"/>
    <property type="molecule type" value="Genomic_DNA"/>
</dbReference>
<dbReference type="Proteomes" id="UP001428290">
    <property type="component" value="Unassembled WGS sequence"/>
</dbReference>
<organism evidence="1 2">
    <name type="scientific">Herpetosiphon gulosus</name>
    <dbReference type="NCBI Taxonomy" id="1973496"/>
    <lineage>
        <taxon>Bacteria</taxon>
        <taxon>Bacillati</taxon>
        <taxon>Chloroflexota</taxon>
        <taxon>Chloroflexia</taxon>
        <taxon>Herpetosiphonales</taxon>
        <taxon>Herpetosiphonaceae</taxon>
        <taxon>Herpetosiphon</taxon>
    </lineage>
</organism>
<accession>A0ABP9X5X8</accession>
<gene>
    <name evidence="1" type="ORF">Hgul01_04081</name>
</gene>